<dbReference type="GO" id="GO:0008270">
    <property type="term" value="F:zinc ion binding"/>
    <property type="evidence" value="ECO:0007669"/>
    <property type="project" value="UniProtKB-KW"/>
</dbReference>
<feature type="transmembrane region" description="Helical" evidence="5">
    <location>
        <begin position="634"/>
        <end position="655"/>
    </location>
</feature>
<feature type="transmembrane region" description="Helical" evidence="5">
    <location>
        <begin position="602"/>
        <end position="622"/>
    </location>
</feature>
<evidence type="ECO:0000256" key="5">
    <source>
        <dbReference type="SAM" id="Phobius"/>
    </source>
</evidence>
<dbReference type="Gene3D" id="1.25.40.10">
    <property type="entry name" value="Tetratricopeptide repeat domain"/>
    <property type="match status" value="1"/>
</dbReference>
<dbReference type="EMBL" id="JASCXW010000003">
    <property type="protein sequence ID" value="MDI6452283.1"/>
    <property type="molecule type" value="Genomic_DNA"/>
</dbReference>
<keyword evidence="8" id="KW-1185">Reference proteome</keyword>
<dbReference type="GO" id="GO:0016020">
    <property type="term" value="C:membrane"/>
    <property type="evidence" value="ECO:0007669"/>
    <property type="project" value="UniProtKB-SubCell"/>
</dbReference>
<comment type="caution">
    <text evidence="7">The sequence shown here is derived from an EMBL/GenBank/DDBJ whole genome shotgun (WGS) entry which is preliminary data.</text>
</comment>
<reference evidence="7" key="1">
    <citation type="submission" date="2023-05" db="EMBL/GenBank/DDBJ databases">
        <title>Mariniplasma microaerophilum sp. nov., a novel anaerobic mollicute isolated from terrestrial mud volcano, Taman Peninsula, Russia.</title>
        <authorList>
            <person name="Khomyakova M.A."/>
            <person name="Merkel A.Y."/>
            <person name="Slobodkin A.I."/>
        </authorList>
    </citation>
    <scope>NUCLEOTIDE SEQUENCE</scope>
    <source>
        <strain evidence="7">M4Ah</strain>
    </source>
</reference>
<protein>
    <submittedName>
        <fullName evidence="7">YIP1 family protein</fullName>
    </submittedName>
</protein>
<evidence type="ECO:0000256" key="1">
    <source>
        <dbReference type="ARBA" id="ARBA00004141"/>
    </source>
</evidence>
<dbReference type="InterPro" id="IPR006977">
    <property type="entry name" value="Yip1_dom"/>
</dbReference>
<evidence type="ECO:0000313" key="7">
    <source>
        <dbReference type="EMBL" id="MDI6452283.1"/>
    </source>
</evidence>
<evidence type="ECO:0000256" key="3">
    <source>
        <dbReference type="ARBA" id="ARBA00022989"/>
    </source>
</evidence>
<feature type="transmembrane region" description="Helical" evidence="5">
    <location>
        <begin position="567"/>
        <end position="590"/>
    </location>
</feature>
<keyword evidence="2 5" id="KW-0812">Transmembrane</keyword>
<name>A0AAW6U883_9MOLU</name>
<gene>
    <name evidence="7" type="ORF">QJ521_01795</name>
</gene>
<keyword evidence="3 5" id="KW-1133">Transmembrane helix</keyword>
<feature type="transmembrane region" description="Helical" evidence="5">
    <location>
        <begin position="498"/>
        <end position="521"/>
    </location>
</feature>
<feature type="transmembrane region" description="Helical" evidence="5">
    <location>
        <begin position="533"/>
        <end position="555"/>
    </location>
</feature>
<dbReference type="SUPFAM" id="SSF101898">
    <property type="entry name" value="NHL repeat"/>
    <property type="match status" value="1"/>
</dbReference>
<evidence type="ECO:0000256" key="2">
    <source>
        <dbReference type="ARBA" id="ARBA00022692"/>
    </source>
</evidence>
<dbReference type="InterPro" id="IPR011990">
    <property type="entry name" value="TPR-like_helical_dom_sf"/>
</dbReference>
<dbReference type="Gene3D" id="2.120.10.30">
    <property type="entry name" value="TolB, C-terminal domain"/>
    <property type="match status" value="2"/>
</dbReference>
<dbReference type="InterPro" id="IPR050952">
    <property type="entry name" value="TRIM-NHL_E3_ligases"/>
</dbReference>
<dbReference type="PANTHER" id="PTHR24104">
    <property type="entry name" value="E3 UBIQUITIN-PROTEIN LIGASE NHLRC1-RELATED"/>
    <property type="match status" value="1"/>
</dbReference>
<keyword evidence="4 5" id="KW-0472">Membrane</keyword>
<evidence type="ECO:0000313" key="8">
    <source>
        <dbReference type="Proteomes" id="UP001431532"/>
    </source>
</evidence>
<dbReference type="SUPFAM" id="SSF48452">
    <property type="entry name" value="TPR-like"/>
    <property type="match status" value="1"/>
</dbReference>
<evidence type="ECO:0000256" key="4">
    <source>
        <dbReference type="ARBA" id="ARBA00023136"/>
    </source>
</evidence>
<dbReference type="RefSeq" id="WP_282838698.1">
    <property type="nucleotide sequence ID" value="NZ_JASCXW010000003.1"/>
</dbReference>
<dbReference type="PANTHER" id="PTHR24104:SF25">
    <property type="entry name" value="PROTEIN LIN-41"/>
    <property type="match status" value="1"/>
</dbReference>
<organism evidence="7 8">
    <name type="scientific">Peloplasma aerotolerans</name>
    <dbReference type="NCBI Taxonomy" id="3044389"/>
    <lineage>
        <taxon>Bacteria</taxon>
        <taxon>Bacillati</taxon>
        <taxon>Mycoplasmatota</taxon>
        <taxon>Mollicutes</taxon>
        <taxon>Acholeplasmatales</taxon>
        <taxon>Acholeplasmataceae</taxon>
        <taxon>Peloplasma</taxon>
    </lineage>
</organism>
<accession>A0AAW6U883</accession>
<dbReference type="Proteomes" id="UP001431532">
    <property type="component" value="Unassembled WGS sequence"/>
</dbReference>
<dbReference type="AlphaFoldDB" id="A0AAW6U883"/>
<comment type="subcellular location">
    <subcellularLocation>
        <location evidence="1">Membrane</location>
        <topology evidence="1">Multi-pass membrane protein</topology>
    </subcellularLocation>
</comment>
<dbReference type="Pfam" id="PF04893">
    <property type="entry name" value="Yip1"/>
    <property type="match status" value="1"/>
</dbReference>
<proteinExistence type="predicted"/>
<feature type="domain" description="Yip1" evidence="6">
    <location>
        <begin position="480"/>
        <end position="647"/>
    </location>
</feature>
<evidence type="ECO:0000259" key="6">
    <source>
        <dbReference type="Pfam" id="PF04893"/>
    </source>
</evidence>
<dbReference type="InterPro" id="IPR011042">
    <property type="entry name" value="6-blade_b-propeller_TolB-like"/>
</dbReference>
<sequence>MRKYIITIILIMGILLSLSFEVKASNPSSYGIPYQTYTLNASNRLIPTQTAYMPVGNFGKELGLTTPEDIFYENNLIYIADTGNKRIVVSSLTGELIDIISFPEFMQPTGIFVKDELIYVADKQAKNVFIIDMLANEIVQTIEKPTSPIYGQKNDFVPIKVAVDSSDSIYIVGEGSTSGIIQLNYAGEFVGYLGINTVVLSLRRILYNIFVQDPDLASSLPASPTNIALGSKGSILTTNVNVNETFKRLNISGLNTLLPTTVYPTQTLSDIWMNHEDYIYLVSEAGDVYEYDSNGNMLFYFNTRDQALTQTLGLTSNAKGVITDHSGNLYILDRGYNAIHVYQRTVFVDLVHEAVTLYNDGKYLESKPIWEEIIRQNSSFALAHSALGAALMKEGEYDRALEEFYDARDYLGYSNAFWEIRNVAIQENLTIWALFIIGFFIFMKIGLRVFRKSMVYPKYEKVKKTIGDKKLVQELAFSMNTFKHPGDMFYGIKRAEKASYLSGLIVFLLFVAVYLINFYGTGFLFRSTNLNSVFVQLFTVIGVFMLYVIVNYLISTLNDGEGRFKDVFIATSYILVPYIIFTLPMTFLSHYLTYNESFIFEFYHQIIFGWTVILMIISIKGVHNYTFWETIKNILIIIFGMFILVLIGLLIYSFLGQLIEFVLSIIKEVIYRV</sequence>
<feature type="transmembrane region" description="Helical" evidence="5">
    <location>
        <begin position="429"/>
        <end position="450"/>
    </location>
</feature>